<proteinExistence type="inferred from homology"/>
<evidence type="ECO:0000313" key="13">
    <source>
        <dbReference type="EMBL" id="RKS80179.1"/>
    </source>
</evidence>
<evidence type="ECO:0000256" key="5">
    <source>
        <dbReference type="ARBA" id="ARBA00023001"/>
    </source>
</evidence>
<keyword evidence="7 12" id="KW-0326">Glycosidase</keyword>
<dbReference type="Pfam" id="PF00232">
    <property type="entry name" value="Glyco_hydro_1"/>
    <property type="match status" value="1"/>
</dbReference>
<evidence type="ECO:0000256" key="1">
    <source>
        <dbReference type="ARBA" id="ARBA00000448"/>
    </source>
</evidence>
<keyword evidence="4 12" id="KW-0378">Hydrolase</keyword>
<dbReference type="GO" id="GO:0005829">
    <property type="term" value="C:cytosol"/>
    <property type="evidence" value="ECO:0007669"/>
    <property type="project" value="TreeGrafter"/>
</dbReference>
<feature type="active site" description="Nucleophile" evidence="9 11">
    <location>
        <position position="356"/>
    </location>
</feature>
<feature type="binding site" evidence="10">
    <location>
        <position position="20"/>
    </location>
    <ligand>
        <name>substrate</name>
    </ligand>
</feature>
<dbReference type="PROSITE" id="PS00572">
    <property type="entry name" value="GLYCOSYL_HYDROL_F1_1"/>
    <property type="match status" value="1"/>
</dbReference>
<dbReference type="InterPro" id="IPR017736">
    <property type="entry name" value="Glyco_hydro_1_beta-glucosidase"/>
</dbReference>
<gene>
    <name evidence="13" type="ORF">CLV35_0600</name>
</gene>
<evidence type="ECO:0000256" key="11">
    <source>
        <dbReference type="PROSITE-ProRule" id="PRU10055"/>
    </source>
</evidence>
<protein>
    <recommendedName>
        <fullName evidence="3 12">Beta-glucosidase</fullName>
        <ecNumber evidence="3 12">3.2.1.21</ecNumber>
    </recommendedName>
</protein>
<feature type="binding site" evidence="10">
    <location>
        <position position="297"/>
    </location>
    <ligand>
        <name>substrate</name>
    </ligand>
</feature>
<dbReference type="RefSeq" id="WP_121191900.1">
    <property type="nucleotide sequence ID" value="NZ_RBWV01000009.1"/>
</dbReference>
<evidence type="ECO:0000256" key="12">
    <source>
        <dbReference type="RuleBase" id="RU361175"/>
    </source>
</evidence>
<dbReference type="OrthoDB" id="5166882at2"/>
<dbReference type="AlphaFoldDB" id="A0A420XU47"/>
<reference evidence="13 14" key="1">
    <citation type="submission" date="2018-10" db="EMBL/GenBank/DDBJ databases">
        <title>Genomic Encyclopedia of Archaeal and Bacterial Type Strains, Phase II (KMG-II): from individual species to whole genera.</title>
        <authorList>
            <person name="Goeker M."/>
        </authorList>
    </citation>
    <scope>NUCLEOTIDE SEQUENCE [LARGE SCALE GENOMIC DNA]</scope>
    <source>
        <strain evidence="13 14">RP-AC37</strain>
    </source>
</reference>
<evidence type="ECO:0000256" key="2">
    <source>
        <dbReference type="ARBA" id="ARBA00010838"/>
    </source>
</evidence>
<evidence type="ECO:0000256" key="3">
    <source>
        <dbReference type="ARBA" id="ARBA00012744"/>
    </source>
</evidence>
<evidence type="ECO:0000313" key="14">
    <source>
        <dbReference type="Proteomes" id="UP000281955"/>
    </source>
</evidence>
<dbReference type="InParanoid" id="A0A420XU47"/>
<keyword evidence="6" id="KW-0119">Carbohydrate metabolism</keyword>
<sequence length="452" mass="48854">MTSRQFPHGFVWGAATASYQVEGAVTEDGRGPSIWDTFCATPGAIANGDTGEVACDQYHRYPEDIALMAGLGLGAYRFSVAWPRIQATGTGPANPKGLDHYSRLVDALLAEGITPWVTLYHWDLPQALQDVGGWAARDTAYRFAEYAALVESALGDRVSHWTTLNEPKVASHAGYGSGIHAPGIDDLGQRMRATHHLLLAHGLGMEVLRAAPGRDHTAGITLDLSPVVPVTDAPADVAAARRLDGDSHRLFLDPVLYGRYPADVVDDLGGPAAFDFVQDGDLELAGAPVDFLGVNYYRRIFVRHSPGEGRLEAATVLPDGVPVTAVDWPVEPDGLRELLVGLAKDHPSLPPVFITENGAAFDDEVSPDGAVHDQQRLDYLRGHLAALHQAVEEGVDVRGYFVWTLLDNFEWAEGFAKRFGIVRVDYDTLRRTPKDSAAFFGSVARANAVEEA</sequence>
<evidence type="ECO:0000256" key="8">
    <source>
        <dbReference type="ARBA" id="ARBA00023326"/>
    </source>
</evidence>
<dbReference type="EMBL" id="RBWV01000009">
    <property type="protein sequence ID" value="RKS80179.1"/>
    <property type="molecule type" value="Genomic_DNA"/>
</dbReference>
<dbReference type="InterPro" id="IPR018120">
    <property type="entry name" value="Glyco_hydro_1_AS"/>
</dbReference>
<feature type="binding site" evidence="10">
    <location>
        <begin position="410"/>
        <end position="411"/>
    </location>
    <ligand>
        <name>substrate</name>
    </ligand>
</feature>
<evidence type="ECO:0000256" key="9">
    <source>
        <dbReference type="PIRSR" id="PIRSR617736-1"/>
    </source>
</evidence>
<dbReference type="InterPro" id="IPR001360">
    <property type="entry name" value="Glyco_hydro_1"/>
</dbReference>
<feature type="active site" description="Proton donor" evidence="9">
    <location>
        <position position="166"/>
    </location>
</feature>
<evidence type="ECO:0000256" key="6">
    <source>
        <dbReference type="ARBA" id="ARBA00023277"/>
    </source>
</evidence>
<dbReference type="PRINTS" id="PR00131">
    <property type="entry name" value="GLHYDRLASE1"/>
</dbReference>
<feature type="binding site" evidence="10">
    <location>
        <position position="121"/>
    </location>
    <ligand>
        <name>substrate</name>
    </ligand>
</feature>
<dbReference type="GO" id="GO:0030245">
    <property type="term" value="P:cellulose catabolic process"/>
    <property type="evidence" value="ECO:0007669"/>
    <property type="project" value="UniProtKB-KW"/>
</dbReference>
<evidence type="ECO:0000256" key="4">
    <source>
        <dbReference type="ARBA" id="ARBA00022801"/>
    </source>
</evidence>
<accession>A0A420XU47</accession>
<evidence type="ECO:0000256" key="10">
    <source>
        <dbReference type="PIRSR" id="PIRSR617736-2"/>
    </source>
</evidence>
<dbReference type="Gene3D" id="3.20.20.80">
    <property type="entry name" value="Glycosidases"/>
    <property type="match status" value="1"/>
</dbReference>
<dbReference type="SUPFAM" id="SSF51445">
    <property type="entry name" value="(Trans)glycosidases"/>
    <property type="match status" value="1"/>
</dbReference>
<organism evidence="13 14">
    <name type="scientific">Motilibacter peucedani</name>
    <dbReference type="NCBI Taxonomy" id="598650"/>
    <lineage>
        <taxon>Bacteria</taxon>
        <taxon>Bacillati</taxon>
        <taxon>Actinomycetota</taxon>
        <taxon>Actinomycetes</taxon>
        <taxon>Motilibacterales</taxon>
        <taxon>Motilibacteraceae</taxon>
        <taxon>Motilibacter</taxon>
    </lineage>
</organism>
<dbReference type="Proteomes" id="UP000281955">
    <property type="component" value="Unassembled WGS sequence"/>
</dbReference>
<feature type="binding site" evidence="10">
    <location>
        <position position="165"/>
    </location>
    <ligand>
        <name>substrate</name>
    </ligand>
</feature>
<keyword evidence="8" id="KW-0624">Polysaccharide degradation</keyword>
<comment type="caution">
    <text evidence="13">The sequence shown here is derived from an EMBL/GenBank/DDBJ whole genome shotgun (WGS) entry which is preliminary data.</text>
</comment>
<feature type="binding site" evidence="10">
    <location>
        <position position="403"/>
    </location>
    <ligand>
        <name>substrate</name>
    </ligand>
</feature>
<dbReference type="NCBIfam" id="TIGR03356">
    <property type="entry name" value="BGL"/>
    <property type="match status" value="1"/>
</dbReference>
<dbReference type="InterPro" id="IPR033132">
    <property type="entry name" value="GH_1_N_CS"/>
</dbReference>
<comment type="similarity">
    <text evidence="2 12">Belongs to the glycosyl hydrolase 1 family.</text>
</comment>
<keyword evidence="5" id="KW-0136">Cellulose degradation</keyword>
<evidence type="ECO:0000256" key="7">
    <source>
        <dbReference type="ARBA" id="ARBA00023295"/>
    </source>
</evidence>
<dbReference type="EC" id="3.2.1.21" evidence="3 12"/>
<name>A0A420XU47_9ACTN</name>
<comment type="catalytic activity">
    <reaction evidence="1 12">
        <text>Hydrolysis of terminal, non-reducing beta-D-glucosyl residues with release of beta-D-glucose.</text>
        <dbReference type="EC" id="3.2.1.21"/>
    </reaction>
</comment>
<dbReference type="InterPro" id="IPR017853">
    <property type="entry name" value="GH"/>
</dbReference>
<dbReference type="GO" id="GO:0008422">
    <property type="term" value="F:beta-glucosidase activity"/>
    <property type="evidence" value="ECO:0007669"/>
    <property type="project" value="UniProtKB-EC"/>
</dbReference>
<dbReference type="PANTHER" id="PTHR10353">
    <property type="entry name" value="GLYCOSYL HYDROLASE"/>
    <property type="match status" value="1"/>
</dbReference>
<keyword evidence="14" id="KW-1185">Reference proteome</keyword>
<dbReference type="FunFam" id="3.20.20.80:FF:000004">
    <property type="entry name" value="Beta-glucosidase 6-phospho-beta-glucosidase"/>
    <property type="match status" value="1"/>
</dbReference>
<dbReference type="PROSITE" id="PS00653">
    <property type="entry name" value="GLYCOSYL_HYDROL_F1_2"/>
    <property type="match status" value="1"/>
</dbReference>
<dbReference type="PANTHER" id="PTHR10353:SF36">
    <property type="entry name" value="LP05116P"/>
    <property type="match status" value="1"/>
</dbReference>